<dbReference type="AlphaFoldDB" id="A0AAD8LRK7"/>
<proteinExistence type="predicted"/>
<accession>A0AAD8LRK7</accession>
<feature type="region of interest" description="Disordered" evidence="1">
    <location>
        <begin position="1"/>
        <end position="77"/>
    </location>
</feature>
<dbReference type="Proteomes" id="UP001230268">
    <property type="component" value="Unassembled WGS sequence"/>
</dbReference>
<organism evidence="2 3">
    <name type="scientific">Babesia gibsoni</name>
    <dbReference type="NCBI Taxonomy" id="33632"/>
    <lineage>
        <taxon>Eukaryota</taxon>
        <taxon>Sar</taxon>
        <taxon>Alveolata</taxon>
        <taxon>Apicomplexa</taxon>
        <taxon>Aconoidasida</taxon>
        <taxon>Piroplasmida</taxon>
        <taxon>Babesiidae</taxon>
        <taxon>Babesia</taxon>
    </lineage>
</organism>
<evidence type="ECO:0000256" key="1">
    <source>
        <dbReference type="SAM" id="MobiDB-lite"/>
    </source>
</evidence>
<evidence type="ECO:0000313" key="2">
    <source>
        <dbReference type="EMBL" id="KAK1442300.1"/>
    </source>
</evidence>
<gene>
    <name evidence="2" type="ORF">BgAZ_403300</name>
</gene>
<comment type="caution">
    <text evidence="2">The sequence shown here is derived from an EMBL/GenBank/DDBJ whole genome shotgun (WGS) entry which is preliminary data.</text>
</comment>
<sequence>METTETQMEDGGASQYAHPEDAQTLSQGAPPDHYSNTFIQQAADDDSNASSSEEEEEEEDEGLTQPAAAESEVEMTYDDDVTASQAEAGLETMEVGNYSKERSDKDILVAKLLCRWWYVLPDWPPANYNYHDKLEANRLKCYSVKEFEDHENVDSNGYRKCYQISAFPGVFRDFKGIAYDLRPEEGKPCYNNMIKKSESELIDLIKAAINKQISLLNSSKYDESELIKQLKRELSAL</sequence>
<dbReference type="EMBL" id="JAVEPI010000004">
    <property type="protein sequence ID" value="KAK1442300.1"/>
    <property type="molecule type" value="Genomic_DNA"/>
</dbReference>
<name>A0AAD8LRK7_BABGI</name>
<reference evidence="2" key="1">
    <citation type="submission" date="2023-08" db="EMBL/GenBank/DDBJ databases">
        <title>Draft sequence of the Babesia gibsoni genome.</title>
        <authorList>
            <person name="Yamagishi J.Y."/>
            <person name="Xuan X.X."/>
        </authorList>
    </citation>
    <scope>NUCLEOTIDE SEQUENCE</scope>
    <source>
        <strain evidence="2">Azabu</strain>
    </source>
</reference>
<protein>
    <submittedName>
        <fullName evidence="2">Uncharacterized protein</fullName>
    </submittedName>
</protein>
<feature type="compositionally biased region" description="Acidic residues" evidence="1">
    <location>
        <begin position="43"/>
        <end position="62"/>
    </location>
</feature>
<evidence type="ECO:0000313" key="3">
    <source>
        <dbReference type="Proteomes" id="UP001230268"/>
    </source>
</evidence>
<keyword evidence="3" id="KW-1185">Reference proteome</keyword>